<keyword evidence="1" id="KW-1133">Transmembrane helix</keyword>
<feature type="domain" description="DUF7973" evidence="2">
    <location>
        <begin position="201"/>
        <end position="298"/>
    </location>
</feature>
<keyword evidence="1" id="KW-0472">Membrane</keyword>
<comment type="caution">
    <text evidence="3">The sequence shown here is derived from an EMBL/GenBank/DDBJ whole genome shotgun (WGS) entry which is preliminary data.</text>
</comment>
<proteinExistence type="predicted"/>
<accession>A0A0M2NCL0</accession>
<feature type="transmembrane region" description="Helical" evidence="1">
    <location>
        <begin position="227"/>
        <end position="244"/>
    </location>
</feature>
<feature type="transmembrane region" description="Helical" evidence="1">
    <location>
        <begin position="49"/>
        <end position="75"/>
    </location>
</feature>
<dbReference type="RefSeq" id="WP_046444111.1">
    <property type="nucleotide sequence ID" value="NZ_LAYJ01000112.1"/>
</dbReference>
<evidence type="ECO:0000313" key="3">
    <source>
        <dbReference type="EMBL" id="KKI50244.1"/>
    </source>
</evidence>
<protein>
    <recommendedName>
        <fullName evidence="2">DUF7973 domain-containing protein</fullName>
    </recommendedName>
</protein>
<keyword evidence="4" id="KW-1185">Reference proteome</keyword>
<dbReference type="Proteomes" id="UP000034076">
    <property type="component" value="Unassembled WGS sequence"/>
</dbReference>
<feature type="transmembrane region" description="Helical" evidence="1">
    <location>
        <begin position="282"/>
        <end position="299"/>
    </location>
</feature>
<dbReference type="AlphaFoldDB" id="A0A0M2NCL0"/>
<organism evidence="3 4">
    <name type="scientific">Christensenella hongkongensis</name>
    <dbReference type="NCBI Taxonomy" id="270498"/>
    <lineage>
        <taxon>Bacteria</taxon>
        <taxon>Bacillati</taxon>
        <taxon>Bacillota</taxon>
        <taxon>Clostridia</taxon>
        <taxon>Christensenellales</taxon>
        <taxon>Christensenellaceae</taxon>
        <taxon>Christensenella</taxon>
    </lineage>
</organism>
<dbReference type="Pfam" id="PF25928">
    <property type="entry name" value="DUF7973"/>
    <property type="match status" value="2"/>
</dbReference>
<feature type="transmembrane region" description="Helical" evidence="1">
    <location>
        <begin position="129"/>
        <end position="150"/>
    </location>
</feature>
<feature type="domain" description="DUF7973" evidence="2">
    <location>
        <begin position="3"/>
        <end position="146"/>
    </location>
</feature>
<feature type="transmembrane region" description="Helical" evidence="1">
    <location>
        <begin position="197"/>
        <end position="215"/>
    </location>
</feature>
<dbReference type="STRING" id="270498.CHK_2307"/>
<dbReference type="EMBL" id="LAYJ01000112">
    <property type="protein sequence ID" value="KKI50244.1"/>
    <property type="molecule type" value="Genomic_DNA"/>
</dbReference>
<gene>
    <name evidence="3" type="ORF">CHK_2307</name>
</gene>
<feature type="transmembrane region" description="Helical" evidence="1">
    <location>
        <begin position="171"/>
        <end position="191"/>
    </location>
</feature>
<reference evidence="3 4" key="1">
    <citation type="submission" date="2015-04" db="EMBL/GenBank/DDBJ databases">
        <title>Draft genome sequence of bacteremic isolate Catabacter hongkongensis type strain HKU16T.</title>
        <authorList>
            <person name="Lau S.K."/>
            <person name="Teng J.L."/>
            <person name="Huang Y."/>
            <person name="Curreem S.O."/>
            <person name="Tsui S.K."/>
            <person name="Woo P.C."/>
        </authorList>
    </citation>
    <scope>NUCLEOTIDE SEQUENCE [LARGE SCALE GENOMIC DNA]</scope>
    <source>
        <strain evidence="3 4">HKU16</strain>
    </source>
</reference>
<feature type="transmembrane region" description="Helical" evidence="1">
    <location>
        <begin position="250"/>
        <end position="270"/>
    </location>
</feature>
<evidence type="ECO:0000313" key="4">
    <source>
        <dbReference type="Proteomes" id="UP000034076"/>
    </source>
</evidence>
<feature type="transmembrane region" description="Helical" evidence="1">
    <location>
        <begin position="12"/>
        <end position="37"/>
    </location>
</feature>
<dbReference type="OrthoDB" id="4484645at2"/>
<evidence type="ECO:0000256" key="1">
    <source>
        <dbReference type="SAM" id="Phobius"/>
    </source>
</evidence>
<keyword evidence="1" id="KW-0812">Transmembrane</keyword>
<sequence>MDILALIGAFGGGLIGAFIGAIPAFIMTGVIALIGGIATASGAPADLTIGFLAFGAFLGPHVAFAGGVAAAGFAGKTKRIKSGSDIFIALNQLKSPAVLLVGGIFGMLGFLIHYLIGIIPFAALPDLPSITVVILAVITRLLFGSSGLTGECTGPDKRVWLLCGNDILYDVLLGGGVGTAVAFVGSALSGAGAGDTFLSVYPVICFGFSAVTLLFTQMGFAVPATHHITFCAALAAVLGISLLGPVGGALLGTLFGALAAVLGSLFCNLFNTRCDTHFDPPATTISLLTVALGLITIAVS</sequence>
<feature type="transmembrane region" description="Helical" evidence="1">
    <location>
        <begin position="96"/>
        <end position="123"/>
    </location>
</feature>
<dbReference type="InterPro" id="IPR058279">
    <property type="entry name" value="DUF7973"/>
</dbReference>
<evidence type="ECO:0000259" key="2">
    <source>
        <dbReference type="Pfam" id="PF25928"/>
    </source>
</evidence>
<name>A0A0M2NCL0_9FIRM</name>